<keyword evidence="7" id="KW-0547">Nucleotide-binding</keyword>
<dbReference type="GO" id="GO:0047325">
    <property type="term" value="F:inositol-3,4,5,6-tetrakisphosphate 1-kinase activity"/>
    <property type="evidence" value="ECO:0000318"/>
    <property type="project" value="GO_Central"/>
</dbReference>
<dbReference type="PANTHER" id="PTHR14217">
    <property type="entry name" value="INOSITOL-TETRAKISPHOSPHATE 1-KINASE"/>
    <property type="match status" value="1"/>
</dbReference>
<evidence type="ECO:0000256" key="6">
    <source>
        <dbReference type="ARBA" id="ARBA00022723"/>
    </source>
</evidence>
<keyword evidence="10" id="KW-0460">Magnesium</keyword>
<name>A0A9R0IU81_SPIOL</name>
<keyword evidence="8" id="KW-0418">Kinase</keyword>
<protein>
    <recommendedName>
        <fullName evidence="4">inositol-1,3,4-trisphosphate 5/6-kinase</fullName>
        <ecNumber evidence="4">2.7.1.159</ecNumber>
    </recommendedName>
</protein>
<evidence type="ECO:0000259" key="11">
    <source>
        <dbReference type="Pfam" id="PF05770"/>
    </source>
</evidence>
<dbReference type="Pfam" id="PF05770">
    <property type="entry name" value="Ins134_P3_kin"/>
    <property type="match status" value="1"/>
</dbReference>
<dbReference type="GO" id="GO:0000287">
    <property type="term" value="F:magnesium ion binding"/>
    <property type="evidence" value="ECO:0007669"/>
    <property type="project" value="InterPro"/>
</dbReference>
<reference evidence="12" key="1">
    <citation type="journal article" date="2021" name="Nat. Commun.">
        <title>Genomic analyses provide insights into spinach domestication and the genetic basis of agronomic traits.</title>
        <authorList>
            <person name="Cai X."/>
            <person name="Sun X."/>
            <person name="Xu C."/>
            <person name="Sun H."/>
            <person name="Wang X."/>
            <person name="Ge C."/>
            <person name="Zhang Z."/>
            <person name="Wang Q."/>
            <person name="Fei Z."/>
            <person name="Jiao C."/>
            <person name="Wang Q."/>
        </authorList>
    </citation>
    <scope>NUCLEOTIDE SEQUENCE [LARGE SCALE GENOMIC DNA]</scope>
    <source>
        <strain evidence="12">cv. Varoflay</strain>
    </source>
</reference>
<dbReference type="PANTHER" id="PTHR14217:SF1">
    <property type="entry name" value="INOSITOL-TETRAKISPHOSPHATE 1-KINASE"/>
    <property type="match status" value="1"/>
</dbReference>
<dbReference type="KEGG" id="soe:110794956"/>
<comment type="subunit">
    <text evidence="3">Monomer.</text>
</comment>
<comment type="similarity">
    <text evidence="2">Belongs to the ITPK1 family.</text>
</comment>
<dbReference type="GO" id="GO:0032957">
    <property type="term" value="P:inositol trisphosphate metabolic process"/>
    <property type="evidence" value="ECO:0007669"/>
    <property type="project" value="InterPro"/>
</dbReference>
<sequence>MGGVRGILLDASILVAADDNCDVIGGPTLRGGADFLFRALHFSQLRKGILFGEDLSIEKVNLLKSMAEVYSFDCFKLSISSLDAVMKEISVAWDDVGKEILFVLSSHKMDHCDKLCDYGFLLSIIDVDTGADTNKHPSAHHIKKLEELPLTLCRLNRKVASKEVITVGYSMKPSRQADFAKRGAFPLYSIQHELMFLPLSYDLSIPSQLQEIDVILHKATDDILSVELNLSLSPKISYTNGMEELRRTLQDHPRCCVIDPFNNIYPVLDRLKIQYLLLGLEDLNREACSKIRGGHFLQVDSYNDPSLTERLLEAKVSLPNIVKPQVACGVSSAHSMAIVFCLEDYKDLQVPLPAIIQEYVDHSSTLFKFYVLGEKVFHAVKKSTPNGDVLMTLSQANQSKALVFDSLKSLPTAENNKFGDEVVDLELVKNAAHWLRRKLDLTIFGFDVVIQEGTGDHVIVDVNYLPSFKEVPDDVAIPAFWEAIKNKFRESKQTICPP</sequence>
<comment type="cofactor">
    <cofactor evidence="1">
        <name>Mg(2+)</name>
        <dbReference type="ChEBI" id="CHEBI:18420"/>
    </cofactor>
</comment>
<keyword evidence="5" id="KW-0808">Transferase</keyword>
<dbReference type="GO" id="GO:0052725">
    <property type="term" value="F:inositol-1,3,4-trisphosphate 6-kinase activity"/>
    <property type="evidence" value="ECO:0000318"/>
    <property type="project" value="GO_Central"/>
</dbReference>
<evidence type="ECO:0000256" key="7">
    <source>
        <dbReference type="ARBA" id="ARBA00022741"/>
    </source>
</evidence>
<keyword evidence="12" id="KW-1185">Reference proteome</keyword>
<dbReference type="InterPro" id="IPR040464">
    <property type="entry name" value="InsP(3)kin_ATP-grasp"/>
</dbReference>
<dbReference type="PIRSF" id="PIRSF038163">
    <property type="entry name" value="ITPK_uncN"/>
    <property type="match status" value="1"/>
</dbReference>
<dbReference type="AlphaFoldDB" id="A0A9R0IU81"/>
<dbReference type="GeneID" id="110794956"/>
<dbReference type="EC" id="2.7.1.159" evidence="4"/>
<organism evidence="12 13">
    <name type="scientific">Spinacia oleracea</name>
    <name type="common">Spinach</name>
    <dbReference type="NCBI Taxonomy" id="3562"/>
    <lineage>
        <taxon>Eukaryota</taxon>
        <taxon>Viridiplantae</taxon>
        <taxon>Streptophyta</taxon>
        <taxon>Embryophyta</taxon>
        <taxon>Tracheophyta</taxon>
        <taxon>Spermatophyta</taxon>
        <taxon>Magnoliopsida</taxon>
        <taxon>eudicotyledons</taxon>
        <taxon>Gunneridae</taxon>
        <taxon>Pentapetalae</taxon>
        <taxon>Caryophyllales</taxon>
        <taxon>Chenopodiaceae</taxon>
        <taxon>Chenopodioideae</taxon>
        <taxon>Anserineae</taxon>
        <taxon>Spinacia</taxon>
    </lineage>
</organism>
<gene>
    <name evidence="13" type="primary">LOC110794956</name>
</gene>
<evidence type="ECO:0000256" key="5">
    <source>
        <dbReference type="ARBA" id="ARBA00022679"/>
    </source>
</evidence>
<evidence type="ECO:0000256" key="4">
    <source>
        <dbReference type="ARBA" id="ARBA00012017"/>
    </source>
</evidence>
<evidence type="ECO:0000256" key="10">
    <source>
        <dbReference type="ARBA" id="ARBA00022842"/>
    </source>
</evidence>
<dbReference type="Gene3D" id="3.30.470.20">
    <property type="entry name" value="ATP-grasp fold, B domain"/>
    <property type="match status" value="1"/>
</dbReference>
<dbReference type="Proteomes" id="UP000813463">
    <property type="component" value="Chromosome 3"/>
</dbReference>
<dbReference type="GO" id="GO:0005737">
    <property type="term" value="C:cytoplasm"/>
    <property type="evidence" value="ECO:0007669"/>
    <property type="project" value="TreeGrafter"/>
</dbReference>
<dbReference type="InterPro" id="IPR008656">
    <property type="entry name" value="Inositol_tetrakis-P_1-kinase"/>
</dbReference>
<evidence type="ECO:0000313" key="13">
    <source>
        <dbReference type="RefSeq" id="XP_021855622.2"/>
    </source>
</evidence>
<proteinExistence type="inferred from homology"/>
<evidence type="ECO:0000256" key="1">
    <source>
        <dbReference type="ARBA" id="ARBA00001946"/>
    </source>
</evidence>
<evidence type="ECO:0000313" key="12">
    <source>
        <dbReference type="Proteomes" id="UP000813463"/>
    </source>
</evidence>
<keyword evidence="9" id="KW-0067">ATP-binding</keyword>
<dbReference type="RefSeq" id="XP_021855622.2">
    <property type="nucleotide sequence ID" value="XM_021999930.2"/>
</dbReference>
<evidence type="ECO:0000256" key="8">
    <source>
        <dbReference type="ARBA" id="ARBA00022777"/>
    </source>
</evidence>
<dbReference type="SUPFAM" id="SSF56059">
    <property type="entry name" value="Glutathione synthetase ATP-binding domain-like"/>
    <property type="match status" value="1"/>
</dbReference>
<evidence type="ECO:0000256" key="9">
    <source>
        <dbReference type="ARBA" id="ARBA00022840"/>
    </source>
</evidence>
<evidence type="ECO:0000256" key="3">
    <source>
        <dbReference type="ARBA" id="ARBA00011245"/>
    </source>
</evidence>
<reference evidence="13" key="2">
    <citation type="submission" date="2025-08" db="UniProtKB">
        <authorList>
            <consortium name="RefSeq"/>
        </authorList>
    </citation>
    <scope>IDENTIFICATION</scope>
    <source>
        <tissue evidence="13">Leaf</tissue>
    </source>
</reference>
<feature type="domain" description="Inositol 1,3,4-trisphosphate 5/6-kinase ATP-grasp" evidence="11">
    <location>
        <begin position="304"/>
        <end position="473"/>
    </location>
</feature>
<dbReference type="GO" id="GO:0052726">
    <property type="term" value="F:inositol-1,3,4-trisphosphate 5-kinase activity"/>
    <property type="evidence" value="ECO:0000318"/>
    <property type="project" value="GO_Central"/>
</dbReference>
<keyword evidence="6" id="KW-0479">Metal-binding</keyword>
<accession>A0A9R0IU81</accession>
<evidence type="ECO:0000256" key="2">
    <source>
        <dbReference type="ARBA" id="ARBA00009601"/>
    </source>
</evidence>
<dbReference type="GO" id="GO:0005524">
    <property type="term" value="F:ATP binding"/>
    <property type="evidence" value="ECO:0007669"/>
    <property type="project" value="UniProtKB-KW"/>
</dbReference>